<dbReference type="RefSeq" id="WP_158521637.1">
    <property type="nucleotide sequence ID" value="NZ_CP025989.1"/>
</dbReference>
<dbReference type="KEGG" id="fso:Fsol_00597"/>
<reference evidence="2 3" key="1">
    <citation type="journal article" date="2018" name="Genome Biol. Evol.">
        <title>The Genome Sequence of "Candidatus Fokinia solitaria": Insights on Reductive Evolution in Rickettsiales.</title>
        <authorList>
            <person name="Floriano A.M."/>
            <person name="Castelli M."/>
            <person name="Krenek S."/>
            <person name="Berendonk T.U."/>
            <person name="Bazzocchi C."/>
            <person name="Petroni G."/>
            <person name="Sassera D."/>
        </authorList>
    </citation>
    <scope>NUCLEOTIDE SEQUENCE [LARGE SCALE GENOMIC DNA]</scope>
    <source>
        <strain evidence="2">Rio ETE_ALG 3VII</strain>
    </source>
</reference>
<dbReference type="Proteomes" id="UP000244519">
    <property type="component" value="Chromosome"/>
</dbReference>
<dbReference type="Pfam" id="PF13302">
    <property type="entry name" value="Acetyltransf_3"/>
    <property type="match status" value="1"/>
</dbReference>
<proteinExistence type="predicted"/>
<dbReference type="SUPFAM" id="SSF55729">
    <property type="entry name" value="Acyl-CoA N-acyltransferases (Nat)"/>
    <property type="match status" value="1"/>
</dbReference>
<keyword evidence="3" id="KW-1185">Reference proteome</keyword>
<organism evidence="2 3">
    <name type="scientific">Candidatus Fokinia solitaria</name>
    <dbReference type="NCBI Taxonomy" id="1802984"/>
    <lineage>
        <taxon>Bacteria</taxon>
        <taxon>Pseudomonadati</taxon>
        <taxon>Pseudomonadota</taxon>
        <taxon>Alphaproteobacteria</taxon>
        <taxon>Rickettsiales</taxon>
        <taxon>Candidatus Midichloriaceae</taxon>
        <taxon>Candidatus Fokinia</taxon>
    </lineage>
</organism>
<dbReference type="PANTHER" id="PTHR43792">
    <property type="entry name" value="GNAT FAMILY, PUTATIVE (AFU_ORTHOLOGUE AFUA_3G00765)-RELATED-RELATED"/>
    <property type="match status" value="1"/>
</dbReference>
<evidence type="ECO:0000313" key="2">
    <source>
        <dbReference type="EMBL" id="AWD33382.1"/>
    </source>
</evidence>
<gene>
    <name evidence="2" type="ORF">Fsol_00597</name>
</gene>
<dbReference type="PROSITE" id="PS51186">
    <property type="entry name" value="GNAT"/>
    <property type="match status" value="1"/>
</dbReference>
<accession>A0A2U8BSR7</accession>
<dbReference type="Gene3D" id="3.40.630.30">
    <property type="match status" value="1"/>
</dbReference>
<dbReference type="PANTHER" id="PTHR43792:SF9">
    <property type="entry name" value="RIBOSOMAL-PROTEIN-ALANINE ACETYLTRANSFERASE"/>
    <property type="match status" value="1"/>
</dbReference>
<dbReference type="InterPro" id="IPR016181">
    <property type="entry name" value="Acyl_CoA_acyltransferase"/>
</dbReference>
<dbReference type="GO" id="GO:0005737">
    <property type="term" value="C:cytoplasm"/>
    <property type="evidence" value="ECO:0007669"/>
    <property type="project" value="TreeGrafter"/>
</dbReference>
<dbReference type="InterPro" id="IPR000182">
    <property type="entry name" value="GNAT_dom"/>
</dbReference>
<evidence type="ECO:0000259" key="1">
    <source>
        <dbReference type="PROSITE" id="PS51186"/>
    </source>
</evidence>
<feature type="domain" description="N-acetyltransferase" evidence="1">
    <location>
        <begin position="18"/>
        <end position="180"/>
    </location>
</feature>
<dbReference type="InterPro" id="IPR051531">
    <property type="entry name" value="N-acetyltransferase"/>
</dbReference>
<evidence type="ECO:0000313" key="3">
    <source>
        <dbReference type="Proteomes" id="UP000244519"/>
    </source>
</evidence>
<protein>
    <submittedName>
        <fullName evidence="2">Putative alanine acetyltransferase</fullName>
    </submittedName>
</protein>
<dbReference type="AlphaFoldDB" id="A0A2U8BSR7"/>
<dbReference type="OrthoDB" id="5295305at2"/>
<dbReference type="GO" id="GO:0008999">
    <property type="term" value="F:protein-N-terminal-alanine acetyltransferase activity"/>
    <property type="evidence" value="ECO:0007669"/>
    <property type="project" value="TreeGrafter"/>
</dbReference>
<sequence>MKKQNIFAEFPTIEIGEIVLRELSTSDYKRYYEIYTDPRVAMKLSDEDMPKSERDAMLSVIYWRDLFHRSLSVFWGITIKETDFLIGTIGFFDYNVYSRKAEICYDLDPNYWRRGIMKRAIIEVLNFGFNVMDLYRISAKTLHDNQPSLNLLHDVGFQEEGVMRGYRLIRGGFPDIKMLSLLPHEFRHRRR</sequence>
<name>A0A2U8BSR7_9RICK</name>
<dbReference type="EMBL" id="CP025989">
    <property type="protein sequence ID" value="AWD33382.1"/>
    <property type="molecule type" value="Genomic_DNA"/>
</dbReference>
<keyword evidence="2" id="KW-0808">Transferase</keyword>